<dbReference type="FunFam" id="3.30.70.330:FF:000588">
    <property type="entry name" value="Pre-mRNA splicing factor (Prp24), putative"/>
    <property type="match status" value="1"/>
</dbReference>
<dbReference type="GO" id="GO:0006397">
    <property type="term" value="P:mRNA processing"/>
    <property type="evidence" value="ECO:0007669"/>
    <property type="project" value="UniProtKB-KW"/>
</dbReference>
<dbReference type="GO" id="GO:0005688">
    <property type="term" value="C:U6 snRNP"/>
    <property type="evidence" value="ECO:0007669"/>
    <property type="project" value="UniProtKB-ARBA"/>
</dbReference>
<dbReference type="AlphaFoldDB" id="A0A8T9BSL8"/>
<keyword evidence="2" id="KW-0507">mRNA processing</keyword>
<keyword evidence="3" id="KW-0677">Repeat</keyword>
<dbReference type="InterPro" id="IPR012677">
    <property type="entry name" value="Nucleotide-bd_a/b_plait_sf"/>
</dbReference>
<comment type="subcellular location">
    <subcellularLocation>
        <location evidence="1">Nucleus</location>
    </subcellularLocation>
</comment>
<dbReference type="SMART" id="SM00386">
    <property type="entry name" value="HAT"/>
    <property type="match status" value="3"/>
</dbReference>
<feature type="compositionally biased region" description="Low complexity" evidence="10">
    <location>
        <begin position="517"/>
        <end position="528"/>
    </location>
</feature>
<feature type="compositionally biased region" description="Basic and acidic residues" evidence="10">
    <location>
        <begin position="992"/>
        <end position="1011"/>
    </location>
</feature>
<keyword evidence="4 9" id="KW-0694">RNA-binding</keyword>
<dbReference type="SUPFAM" id="SSF48452">
    <property type="entry name" value="TPR-like"/>
    <property type="match status" value="1"/>
</dbReference>
<feature type="region of interest" description="Disordered" evidence="10">
    <location>
        <begin position="517"/>
        <end position="559"/>
    </location>
</feature>
<gene>
    <name evidence="12" type="ORF">LSUE1_G009508</name>
</gene>
<dbReference type="SUPFAM" id="SSF54928">
    <property type="entry name" value="RNA-binding domain, RBD"/>
    <property type="match status" value="3"/>
</dbReference>
<evidence type="ECO:0000256" key="3">
    <source>
        <dbReference type="ARBA" id="ARBA00022737"/>
    </source>
</evidence>
<feature type="domain" description="RRM" evidence="11">
    <location>
        <begin position="566"/>
        <end position="641"/>
    </location>
</feature>
<comment type="caution">
    <text evidence="12">The sequence shown here is derived from an EMBL/GenBank/DDBJ whole genome shotgun (WGS) entry which is preliminary data.</text>
</comment>
<feature type="compositionally biased region" description="Gly residues" evidence="10">
    <location>
        <begin position="966"/>
        <end position="977"/>
    </location>
</feature>
<dbReference type="Pfam" id="PF16842">
    <property type="entry name" value="RRM_occluded"/>
    <property type="match status" value="1"/>
</dbReference>
<dbReference type="FunFam" id="3.30.70.330:FF:000365">
    <property type="entry name" value="U4/U6 snRNA-associated-splicing factor PRP24"/>
    <property type="match status" value="1"/>
</dbReference>
<dbReference type="InterPro" id="IPR000504">
    <property type="entry name" value="RRM_dom"/>
</dbReference>
<dbReference type="PANTHER" id="PTHR48025:SF1">
    <property type="entry name" value="RRM DOMAIN-CONTAINING PROTEIN"/>
    <property type="match status" value="1"/>
</dbReference>
<evidence type="ECO:0000313" key="12">
    <source>
        <dbReference type="EMBL" id="TVY59352.1"/>
    </source>
</evidence>
<dbReference type="PROSITE" id="PS50102">
    <property type="entry name" value="RRM"/>
    <property type="match status" value="4"/>
</dbReference>
<evidence type="ECO:0000256" key="6">
    <source>
        <dbReference type="ARBA" id="ARBA00023242"/>
    </source>
</evidence>
<feature type="domain" description="RRM" evidence="11">
    <location>
        <begin position="642"/>
        <end position="719"/>
    </location>
</feature>
<dbReference type="CDD" id="cd00590">
    <property type="entry name" value="RRM_SF"/>
    <property type="match status" value="1"/>
</dbReference>
<feature type="domain" description="RRM" evidence="11">
    <location>
        <begin position="733"/>
        <end position="809"/>
    </location>
</feature>
<dbReference type="InterPro" id="IPR035979">
    <property type="entry name" value="RBD_domain_sf"/>
</dbReference>
<protein>
    <recommendedName>
        <fullName evidence="8">U4/U6 snRNA-associated-splicing factor PRP24</fullName>
    </recommendedName>
</protein>
<comment type="function">
    <text evidence="7">Functions as a recycling factor of the spliceosome, a machinery that forms on each precursor-messenger RNA (pre-mRNA) and catalyzes the removal of introns. Chaperones the re-annealing of U4 and U6 snRNAs (small nuclear RNAs) released from previous rounds of splicing, an initial step in reforming the U4/U6-U5 tri-snRNP (small nuclear ribonucleoprotein) that can reassemble into another spliceosome complex; this step involves binding U6 and facilitating the unwinding of the U6 internal stem loop, followed by base-pairing of U6 to U4.</text>
</comment>
<accession>A0A8T9BSL8</accession>
<sequence length="1023" mass="114372">MADPVGEDSWLALVDEASRTAVELVQRIEVVELYKRAIVAEPWSLKLWLAYCEWFWSLHTDCQNGDAGWPEEEQIFGQESFTLESALDIWQEGALATKYRLNDSHELWNRWISIEEEQLAKSPSPERMERVRGLFLDRLQVPHAAWDETSSKFSQFITKYDESAWESTMVHVTKVAQPAKDLYSKREDHELKLGRAADSESLVAAMREYLEWEIVQTIRKPKKGSTNPVIFCVALFERALASTPLGLEGSTWEDYLTFISTADKSQASSLPSTLSVVQRAVRHCPWSGNLWARYILAAELENLAFEDMEQIKHAATNTRELDRDGMDGVIEFYVAWAGYLKRRTMGPNVSEEAVDVAEMGLPSALESIQDWGQRREGVAEWKGDPHFRIERIFIQYLTQRASYEEARGYWKRGVKTRGDSYEFWQQYYLWEMTVRPSTTEVPTTATAVLLQAVHRRQMDWPEKILEMYLRHCNLHEEVETLVTARALVYRLSKEIAKRRQEEAAQAAAYYGQPVVAETSATEESTSGASKRKREETPGDTEGSAKKKARSVDIEREQNLKRDRENTTILVEGLPADVTQNKVKLYFKDYGHVNNITVKREADELSSTALIEFRTAEEAQSALLRDKKYFGDRQLHVEPGTRLTLYVTNYPPTADDAYLRNLFKDCGEIFSIRWPSLKFKSTRRFCYISFRTQQAAAAATQMDGHALGGIYKLVAKYSDPANKKDREGATAEGREIHITGIDESLTADDLKEVFAKYGKIERVNLLKNMSGRSKGAGFVSFAKKEEATAALELDKTKLKSRVLTVEVSTGTNFKATATIKGVSASPAPEGDGGSIASPSPAPEGQNGHPRSDYRDRTIALMNLPDTVNDARVNALAAPYGEIVKLVLRHDHQGATIEYADVAAAGRAFLGLDNHEIAPGRKLRTGSVKELFAQKGEVKAMGGGTNLKENKKPQPSFMQPSAPVKRPGPGGRGGLGVKRGLGFVAPKAVAAAPKEGDTNGMAKEEGKKVKSNADFKALFVSGGSQ</sequence>
<dbReference type="InterPro" id="IPR050502">
    <property type="entry name" value="Euk_RNA-bind_prot"/>
</dbReference>
<feature type="domain" description="RRM" evidence="11">
    <location>
        <begin position="855"/>
        <end position="928"/>
    </location>
</feature>
<keyword evidence="13" id="KW-1185">Reference proteome</keyword>
<feature type="compositionally biased region" description="Basic and acidic residues" evidence="10">
    <location>
        <begin position="549"/>
        <end position="559"/>
    </location>
</feature>
<dbReference type="InterPro" id="IPR003107">
    <property type="entry name" value="HAT"/>
</dbReference>
<evidence type="ECO:0000259" key="11">
    <source>
        <dbReference type="PROSITE" id="PS50102"/>
    </source>
</evidence>
<evidence type="ECO:0000256" key="7">
    <source>
        <dbReference type="ARBA" id="ARBA00093374"/>
    </source>
</evidence>
<dbReference type="Pfam" id="PF00076">
    <property type="entry name" value="RRM_1"/>
    <property type="match status" value="3"/>
</dbReference>
<name>A0A8T9BSL8_9HELO</name>
<dbReference type="EMBL" id="QGMK01002359">
    <property type="protein sequence ID" value="TVY59352.1"/>
    <property type="molecule type" value="Genomic_DNA"/>
</dbReference>
<evidence type="ECO:0000256" key="1">
    <source>
        <dbReference type="ARBA" id="ARBA00004123"/>
    </source>
</evidence>
<evidence type="ECO:0000256" key="10">
    <source>
        <dbReference type="SAM" id="MobiDB-lite"/>
    </source>
</evidence>
<evidence type="ECO:0000313" key="13">
    <source>
        <dbReference type="Proteomes" id="UP000469558"/>
    </source>
</evidence>
<feature type="region of interest" description="Disordered" evidence="10">
    <location>
        <begin position="821"/>
        <end position="851"/>
    </location>
</feature>
<organism evidence="12 13">
    <name type="scientific">Lachnellula suecica</name>
    <dbReference type="NCBI Taxonomy" id="602035"/>
    <lineage>
        <taxon>Eukaryota</taxon>
        <taxon>Fungi</taxon>
        <taxon>Dikarya</taxon>
        <taxon>Ascomycota</taxon>
        <taxon>Pezizomycotina</taxon>
        <taxon>Leotiomycetes</taxon>
        <taxon>Helotiales</taxon>
        <taxon>Lachnaceae</taxon>
        <taxon>Lachnellula</taxon>
    </lineage>
</organism>
<reference evidence="12 13" key="1">
    <citation type="submission" date="2018-05" db="EMBL/GenBank/DDBJ databases">
        <title>Genome sequencing and assembly of the regulated plant pathogen Lachnellula willkommii and related sister species for the development of diagnostic species identification markers.</title>
        <authorList>
            <person name="Giroux E."/>
            <person name="Bilodeau G."/>
        </authorList>
    </citation>
    <scope>NUCLEOTIDE SEQUENCE [LARGE SCALE GENOMIC DNA]</scope>
    <source>
        <strain evidence="12 13">CBS 268.59</strain>
    </source>
</reference>
<feature type="compositionally biased region" description="Low complexity" evidence="10">
    <location>
        <begin position="978"/>
        <end position="991"/>
    </location>
</feature>
<evidence type="ECO:0000256" key="8">
    <source>
        <dbReference type="ARBA" id="ARBA00093627"/>
    </source>
</evidence>
<dbReference type="Gene3D" id="3.30.70.330">
    <property type="match status" value="4"/>
</dbReference>
<dbReference type="OrthoDB" id="360390at2759"/>
<keyword evidence="6" id="KW-0539">Nucleus</keyword>
<dbReference type="Gene3D" id="1.25.40.10">
    <property type="entry name" value="Tetratricopeptide repeat domain"/>
    <property type="match status" value="2"/>
</dbReference>
<feature type="region of interest" description="Disordered" evidence="10">
    <location>
        <begin position="939"/>
        <end position="1012"/>
    </location>
</feature>
<dbReference type="GO" id="GO:0003729">
    <property type="term" value="F:mRNA binding"/>
    <property type="evidence" value="ECO:0007669"/>
    <property type="project" value="TreeGrafter"/>
</dbReference>
<evidence type="ECO:0000256" key="2">
    <source>
        <dbReference type="ARBA" id="ARBA00022664"/>
    </source>
</evidence>
<dbReference type="GO" id="GO:0008380">
    <property type="term" value="P:RNA splicing"/>
    <property type="evidence" value="ECO:0007669"/>
    <property type="project" value="UniProtKB-KW"/>
</dbReference>
<dbReference type="Proteomes" id="UP000469558">
    <property type="component" value="Unassembled WGS sequence"/>
</dbReference>
<evidence type="ECO:0000256" key="4">
    <source>
        <dbReference type="ARBA" id="ARBA00022884"/>
    </source>
</evidence>
<keyword evidence="5" id="KW-0508">mRNA splicing</keyword>
<dbReference type="PANTHER" id="PTHR48025">
    <property type="entry name" value="OS02G0815200 PROTEIN"/>
    <property type="match status" value="1"/>
</dbReference>
<dbReference type="SMART" id="SM00360">
    <property type="entry name" value="RRM"/>
    <property type="match status" value="4"/>
</dbReference>
<proteinExistence type="predicted"/>
<dbReference type="InterPro" id="IPR011990">
    <property type="entry name" value="TPR-like_helical_dom_sf"/>
</dbReference>
<dbReference type="InterPro" id="IPR031766">
    <property type="entry name" value="RRM_occluded"/>
</dbReference>
<evidence type="ECO:0000256" key="9">
    <source>
        <dbReference type="PROSITE-ProRule" id="PRU00176"/>
    </source>
</evidence>
<evidence type="ECO:0000256" key="5">
    <source>
        <dbReference type="ARBA" id="ARBA00023187"/>
    </source>
</evidence>